<organism evidence="3 4">
    <name type="scientific">Stieleria magnilauensis</name>
    <dbReference type="NCBI Taxonomy" id="2527963"/>
    <lineage>
        <taxon>Bacteria</taxon>
        <taxon>Pseudomonadati</taxon>
        <taxon>Planctomycetota</taxon>
        <taxon>Planctomycetia</taxon>
        <taxon>Pirellulales</taxon>
        <taxon>Pirellulaceae</taxon>
        <taxon>Stieleria</taxon>
    </lineage>
</organism>
<proteinExistence type="predicted"/>
<evidence type="ECO:0000313" key="3">
    <source>
        <dbReference type="EMBL" id="QDV84783.1"/>
    </source>
</evidence>
<dbReference type="InterPro" id="IPR002550">
    <property type="entry name" value="CNNM"/>
</dbReference>
<dbReference type="Proteomes" id="UP000318081">
    <property type="component" value="Chromosome"/>
</dbReference>
<keyword evidence="1" id="KW-1133">Transmembrane helix</keyword>
<sequence>MNELIPAVSIWQTIADYFALDTSQVFQTDMLLRYLIQVILLFGSAFFSGSETALFSLSHVDFQYLRQTRHRHAEKLQALLDEPRRLIVSILCGIDGEICMRLCSSPRCC</sequence>
<feature type="transmembrane region" description="Helical" evidence="1">
    <location>
        <begin position="34"/>
        <end position="57"/>
    </location>
</feature>
<dbReference type="EMBL" id="CP036432">
    <property type="protein sequence ID" value="QDV84783.1"/>
    <property type="molecule type" value="Genomic_DNA"/>
</dbReference>
<name>A0ABX5XRZ7_9BACT</name>
<dbReference type="Pfam" id="PF01595">
    <property type="entry name" value="CNNM"/>
    <property type="match status" value="1"/>
</dbReference>
<protein>
    <recommendedName>
        <fullName evidence="2">CNNM transmembrane domain-containing protein</fullName>
    </recommendedName>
</protein>
<reference evidence="3 4" key="1">
    <citation type="submission" date="2019-02" db="EMBL/GenBank/DDBJ databases">
        <title>Deep-cultivation of Planctomycetes and their phenomic and genomic characterization uncovers novel biology.</title>
        <authorList>
            <person name="Wiegand S."/>
            <person name="Jogler M."/>
            <person name="Boedeker C."/>
            <person name="Pinto D."/>
            <person name="Vollmers J."/>
            <person name="Rivas-Marin E."/>
            <person name="Kohn T."/>
            <person name="Peeters S.H."/>
            <person name="Heuer A."/>
            <person name="Rast P."/>
            <person name="Oberbeckmann S."/>
            <person name="Bunk B."/>
            <person name="Jeske O."/>
            <person name="Meyerdierks A."/>
            <person name="Storesund J.E."/>
            <person name="Kallscheuer N."/>
            <person name="Luecker S."/>
            <person name="Lage O.M."/>
            <person name="Pohl T."/>
            <person name="Merkel B.J."/>
            <person name="Hornburger P."/>
            <person name="Mueller R.-W."/>
            <person name="Bruemmer F."/>
            <person name="Labrenz M."/>
            <person name="Spormann A.M."/>
            <person name="Op den Camp H."/>
            <person name="Overmann J."/>
            <person name="Amann R."/>
            <person name="Jetten M.S.M."/>
            <person name="Mascher T."/>
            <person name="Medema M.H."/>
            <person name="Devos D.P."/>
            <person name="Kaster A.-K."/>
            <person name="Ovreas L."/>
            <person name="Rohde M."/>
            <person name="Galperin M.Y."/>
            <person name="Jogler C."/>
        </authorList>
    </citation>
    <scope>NUCLEOTIDE SEQUENCE [LARGE SCALE GENOMIC DNA]</scope>
    <source>
        <strain evidence="3 4">TBK1r</strain>
    </source>
</reference>
<keyword evidence="1" id="KW-0812">Transmembrane</keyword>
<keyword evidence="1" id="KW-0472">Membrane</keyword>
<evidence type="ECO:0000313" key="4">
    <source>
        <dbReference type="Proteomes" id="UP000318081"/>
    </source>
</evidence>
<keyword evidence="4" id="KW-1185">Reference proteome</keyword>
<evidence type="ECO:0000259" key="2">
    <source>
        <dbReference type="Pfam" id="PF01595"/>
    </source>
</evidence>
<accession>A0ABX5XRZ7</accession>
<gene>
    <name evidence="3" type="ORF">TBK1r_37350</name>
</gene>
<feature type="domain" description="CNNM transmembrane" evidence="2">
    <location>
        <begin position="35"/>
        <end position="94"/>
    </location>
</feature>
<evidence type="ECO:0000256" key="1">
    <source>
        <dbReference type="SAM" id="Phobius"/>
    </source>
</evidence>